<evidence type="ECO:0000313" key="2">
    <source>
        <dbReference type="EMBL" id="KQB84036.1"/>
    </source>
</evidence>
<dbReference type="STRING" id="1544416.Cocul_00832"/>
<dbReference type="Proteomes" id="UP000050517">
    <property type="component" value="Unassembled WGS sequence"/>
</dbReference>
<name>A0A0Q0UCC3_9CORY</name>
<gene>
    <name evidence="2" type="ORF">Cocul_00832</name>
</gene>
<feature type="transmembrane region" description="Helical" evidence="1">
    <location>
        <begin position="141"/>
        <end position="167"/>
    </location>
</feature>
<comment type="caution">
    <text evidence="2">The sequence shown here is derived from an EMBL/GenBank/DDBJ whole genome shotgun (WGS) entry which is preliminary data.</text>
</comment>
<sequence>MLYISMECMEIIAAVLGAVLILGAPPLVGVLVLRAYRKAERREPKRWDSGAGPGAPVLFGLGLVSGVAWIALWYSWGGGPMRNQYPHWQVVASAICVVAGAVALGCWARWLLSGPLVAAMGTALGLCVGFAFLWAPQDDTGLWLAGLMFVEAGASVGLLVVSAAVTVGRRWRQARRVGRAAPRPGRD</sequence>
<evidence type="ECO:0000256" key="1">
    <source>
        <dbReference type="SAM" id="Phobius"/>
    </source>
</evidence>
<dbReference type="AlphaFoldDB" id="A0A0Q0UCC3"/>
<evidence type="ECO:0000313" key="3">
    <source>
        <dbReference type="Proteomes" id="UP000050517"/>
    </source>
</evidence>
<dbReference type="PATRIC" id="fig|1544416.3.peg.831"/>
<feature type="transmembrane region" description="Helical" evidence="1">
    <location>
        <begin position="12"/>
        <end position="36"/>
    </location>
</feature>
<keyword evidence="1" id="KW-0472">Membrane</keyword>
<feature type="transmembrane region" description="Helical" evidence="1">
    <location>
        <begin position="88"/>
        <end position="108"/>
    </location>
</feature>
<organism evidence="2 3">
    <name type="scientific">Corynebacterium oculi</name>
    <dbReference type="NCBI Taxonomy" id="1544416"/>
    <lineage>
        <taxon>Bacteria</taxon>
        <taxon>Bacillati</taxon>
        <taxon>Actinomycetota</taxon>
        <taxon>Actinomycetes</taxon>
        <taxon>Mycobacteriales</taxon>
        <taxon>Corynebacteriaceae</taxon>
        <taxon>Corynebacterium</taxon>
    </lineage>
</organism>
<feature type="transmembrane region" description="Helical" evidence="1">
    <location>
        <begin position="57"/>
        <end position="76"/>
    </location>
</feature>
<keyword evidence="1" id="KW-1133">Transmembrane helix</keyword>
<dbReference type="EMBL" id="LKST01000002">
    <property type="protein sequence ID" value="KQB84036.1"/>
    <property type="molecule type" value="Genomic_DNA"/>
</dbReference>
<keyword evidence="3" id="KW-1185">Reference proteome</keyword>
<feature type="transmembrane region" description="Helical" evidence="1">
    <location>
        <begin position="115"/>
        <end position="135"/>
    </location>
</feature>
<keyword evidence="1" id="KW-0812">Transmembrane</keyword>
<reference evidence="2 3" key="1">
    <citation type="submission" date="2015-10" db="EMBL/GenBank/DDBJ databases">
        <title>Corynebacteirum lowii and Corynebacterium oculi species nova, derived from human clinical disease and and emended description of Corynebacterium mastiditis.</title>
        <authorList>
            <person name="Bernard K."/>
            <person name="Pacheco A.L."/>
            <person name="Mcdougall C."/>
            <person name="Burtx T."/>
            <person name="Weibe D."/>
            <person name="Tyler S."/>
            <person name="Olson A.B."/>
            <person name="Cnockaert M."/>
            <person name="Eguchi H."/>
            <person name="Kuwahara T."/>
            <person name="Nakayama-Imaohji H."/>
            <person name="Boudewijins M."/>
            <person name="Van Hoecke F."/>
            <person name="Bernier A.-M."/>
            <person name="Vandamme P."/>
        </authorList>
    </citation>
    <scope>NUCLEOTIDE SEQUENCE [LARGE SCALE GENOMIC DNA]</scope>
    <source>
        <strain evidence="2 3">NML 130210</strain>
    </source>
</reference>
<accession>A0A0Q0UCC3</accession>
<protein>
    <submittedName>
        <fullName evidence="2">Uncharacterized protein</fullName>
    </submittedName>
</protein>
<proteinExistence type="predicted"/>